<comment type="caution">
    <text evidence="4">The sequence shown here is derived from an EMBL/GenBank/DDBJ whole genome shotgun (WGS) entry which is preliminary data.</text>
</comment>
<name>A0A4U1L7E0_9SPHN</name>
<sequence>MSFFAYLLRCNDGSFYAGHTDALEWRIAQHHAGEGSAHTKHRRPVELVWSNAFPTRLEALEAERRIKGWSRAKKEALVRGDWTGMQLLSRNWQTEGRPSTGSGRTVEGDTRNAVRPELVEGRPSSRLKNDAHG</sequence>
<accession>A0A4U1L7E0</accession>
<comment type="similarity">
    <text evidence="1">Belongs to the UPF0213 family.</text>
</comment>
<feature type="compositionally biased region" description="Polar residues" evidence="2">
    <location>
        <begin position="90"/>
        <end position="103"/>
    </location>
</feature>
<feature type="domain" description="GIY-YIG" evidence="3">
    <location>
        <begin position="1"/>
        <end position="76"/>
    </location>
</feature>
<keyword evidence="5" id="KW-1185">Reference proteome</keyword>
<dbReference type="PANTHER" id="PTHR34477">
    <property type="entry name" value="UPF0213 PROTEIN YHBQ"/>
    <property type="match status" value="1"/>
</dbReference>
<dbReference type="Gene3D" id="3.40.1440.10">
    <property type="entry name" value="GIY-YIG endonuclease"/>
    <property type="match status" value="1"/>
</dbReference>
<feature type="compositionally biased region" description="Basic and acidic residues" evidence="2">
    <location>
        <begin position="106"/>
        <end position="120"/>
    </location>
</feature>
<dbReference type="CDD" id="cd10456">
    <property type="entry name" value="GIY-YIG_UPF0213"/>
    <property type="match status" value="1"/>
</dbReference>
<dbReference type="OrthoDB" id="287318at2"/>
<organism evidence="4 5">
    <name type="scientific">Sphingomonas baiyangensis</name>
    <dbReference type="NCBI Taxonomy" id="2572576"/>
    <lineage>
        <taxon>Bacteria</taxon>
        <taxon>Pseudomonadati</taxon>
        <taxon>Pseudomonadota</taxon>
        <taxon>Alphaproteobacteria</taxon>
        <taxon>Sphingomonadales</taxon>
        <taxon>Sphingomonadaceae</taxon>
        <taxon>Sphingomonas</taxon>
    </lineage>
</organism>
<dbReference type="PROSITE" id="PS50164">
    <property type="entry name" value="GIY_YIG"/>
    <property type="match status" value="1"/>
</dbReference>
<evidence type="ECO:0000313" key="4">
    <source>
        <dbReference type="EMBL" id="TKD52867.1"/>
    </source>
</evidence>
<evidence type="ECO:0000313" key="5">
    <source>
        <dbReference type="Proteomes" id="UP000309138"/>
    </source>
</evidence>
<dbReference type="Proteomes" id="UP000309138">
    <property type="component" value="Unassembled WGS sequence"/>
</dbReference>
<dbReference type="RefSeq" id="WP_136941291.1">
    <property type="nucleotide sequence ID" value="NZ_SWKR01000001.1"/>
</dbReference>
<evidence type="ECO:0000259" key="3">
    <source>
        <dbReference type="PROSITE" id="PS50164"/>
    </source>
</evidence>
<proteinExistence type="inferred from homology"/>
<evidence type="ECO:0000256" key="2">
    <source>
        <dbReference type="SAM" id="MobiDB-lite"/>
    </source>
</evidence>
<reference evidence="4 5" key="1">
    <citation type="submission" date="2019-04" db="EMBL/GenBank/DDBJ databases">
        <authorList>
            <person name="Yang Y."/>
            <person name="Wei D."/>
        </authorList>
    </citation>
    <scope>NUCLEOTIDE SEQUENCE [LARGE SCALE GENOMIC DNA]</scope>
    <source>
        <strain evidence="4 5">L-1-4w-11</strain>
    </source>
</reference>
<dbReference type="Pfam" id="PF01541">
    <property type="entry name" value="GIY-YIG"/>
    <property type="match status" value="1"/>
</dbReference>
<gene>
    <name evidence="4" type="ORF">FBR43_00470</name>
</gene>
<feature type="region of interest" description="Disordered" evidence="2">
    <location>
        <begin position="90"/>
        <end position="133"/>
    </location>
</feature>
<dbReference type="InterPro" id="IPR000305">
    <property type="entry name" value="GIY-YIG_endonuc"/>
</dbReference>
<dbReference type="EMBL" id="SWKR01000001">
    <property type="protein sequence ID" value="TKD52867.1"/>
    <property type="molecule type" value="Genomic_DNA"/>
</dbReference>
<dbReference type="InterPro" id="IPR050190">
    <property type="entry name" value="UPF0213_domain"/>
</dbReference>
<dbReference type="AlphaFoldDB" id="A0A4U1L7E0"/>
<dbReference type="PANTHER" id="PTHR34477:SF1">
    <property type="entry name" value="UPF0213 PROTEIN YHBQ"/>
    <property type="match status" value="1"/>
</dbReference>
<dbReference type="SUPFAM" id="SSF82771">
    <property type="entry name" value="GIY-YIG endonuclease"/>
    <property type="match status" value="1"/>
</dbReference>
<protein>
    <submittedName>
        <fullName evidence="4">GIY-YIG nuclease family protein</fullName>
    </submittedName>
</protein>
<evidence type="ECO:0000256" key="1">
    <source>
        <dbReference type="ARBA" id="ARBA00007435"/>
    </source>
</evidence>
<dbReference type="InterPro" id="IPR035901">
    <property type="entry name" value="GIY-YIG_endonuc_sf"/>
</dbReference>